<comment type="caution">
    <text evidence="2">The sequence shown here is derived from an EMBL/GenBank/DDBJ whole genome shotgun (WGS) entry which is preliminary data.</text>
</comment>
<reference evidence="2" key="1">
    <citation type="submission" date="2022-07" db="EMBL/GenBank/DDBJ databases">
        <title>Genome Sequence of Agrocybe chaxingu.</title>
        <authorList>
            <person name="Buettner E."/>
        </authorList>
    </citation>
    <scope>NUCLEOTIDE SEQUENCE</scope>
    <source>
        <strain evidence="2">MP-N11</strain>
    </source>
</reference>
<name>A0A9W8JPK1_9AGAR</name>
<gene>
    <name evidence="2" type="ORF">NLJ89_g10982</name>
</gene>
<evidence type="ECO:0000256" key="1">
    <source>
        <dbReference type="SAM" id="MobiDB-lite"/>
    </source>
</evidence>
<keyword evidence="3" id="KW-1185">Reference proteome</keyword>
<dbReference type="Proteomes" id="UP001148786">
    <property type="component" value="Unassembled WGS sequence"/>
</dbReference>
<dbReference type="AlphaFoldDB" id="A0A9W8JPK1"/>
<protein>
    <submittedName>
        <fullName evidence="2">Uncharacterized protein</fullName>
    </submittedName>
</protein>
<proteinExistence type="predicted"/>
<sequence>MTASTRGAVSAEDLKDNGIVAENNPHQRITEFQDMLQSTPRHKGLDLFKYAENRLQSLIKTPPSCPQPQAGVVPATELLCTRDPCLLPSLHPVSFTAETSSKDASSFPSKSFRVSLQSPMTALPLTGILTLESAVPKTPAIYDADRVQSRQSDVDQTDPFIAKRARESSQELEILRHRDPERRAHRSGTSLPCSGSIMPLWVVRHMYLIFPRLAPVTQDSVPRQDRAALPTPSRRRRVPSTSTELPISI</sequence>
<dbReference type="EMBL" id="JANKHO010002250">
    <property type="protein sequence ID" value="KAJ3493589.1"/>
    <property type="molecule type" value="Genomic_DNA"/>
</dbReference>
<feature type="region of interest" description="Disordered" evidence="1">
    <location>
        <begin position="219"/>
        <end position="249"/>
    </location>
</feature>
<accession>A0A9W8JPK1</accession>
<organism evidence="2 3">
    <name type="scientific">Agrocybe chaxingu</name>
    <dbReference type="NCBI Taxonomy" id="84603"/>
    <lineage>
        <taxon>Eukaryota</taxon>
        <taxon>Fungi</taxon>
        <taxon>Dikarya</taxon>
        <taxon>Basidiomycota</taxon>
        <taxon>Agaricomycotina</taxon>
        <taxon>Agaricomycetes</taxon>
        <taxon>Agaricomycetidae</taxon>
        <taxon>Agaricales</taxon>
        <taxon>Agaricineae</taxon>
        <taxon>Strophariaceae</taxon>
        <taxon>Agrocybe</taxon>
    </lineage>
</organism>
<evidence type="ECO:0000313" key="3">
    <source>
        <dbReference type="Proteomes" id="UP001148786"/>
    </source>
</evidence>
<evidence type="ECO:0000313" key="2">
    <source>
        <dbReference type="EMBL" id="KAJ3493589.1"/>
    </source>
</evidence>